<evidence type="ECO:0000313" key="3">
    <source>
        <dbReference type="Proteomes" id="UP000232722"/>
    </source>
</evidence>
<dbReference type="VEuPathDB" id="FungiDB:RhiirA1_517252"/>
<reference evidence="2 3" key="2">
    <citation type="submission" date="2017-09" db="EMBL/GenBank/DDBJ databases">
        <title>Extensive intraspecific genome diversity in a model arbuscular mycorrhizal fungus.</title>
        <authorList>
            <person name="Chen E.C."/>
            <person name="Morin E."/>
            <person name="Beaudet D."/>
            <person name="Noel J."/>
            <person name="Ndikumana S."/>
            <person name="Charron P."/>
            <person name="St-Onge C."/>
            <person name="Giorgi J."/>
            <person name="Grigoriev I.V."/>
            <person name="Roux C."/>
            <person name="Martin F.M."/>
            <person name="Corradi N."/>
        </authorList>
    </citation>
    <scope>NUCLEOTIDE SEQUENCE [LARGE SCALE GENOMIC DNA]</scope>
    <source>
        <strain evidence="2 3">A5</strain>
    </source>
</reference>
<dbReference type="Proteomes" id="UP000232722">
    <property type="component" value="Unassembled WGS sequence"/>
</dbReference>
<dbReference type="EMBL" id="LLXJ01000349">
    <property type="protein sequence ID" value="PKC10908.1"/>
    <property type="molecule type" value="Genomic_DNA"/>
</dbReference>
<reference evidence="2 3" key="1">
    <citation type="submission" date="2016-04" db="EMBL/GenBank/DDBJ databases">
        <title>Genome analyses suggest a sexual origin of heterokaryosis in a supposedly ancient asexual fungus.</title>
        <authorList>
            <person name="Ropars J."/>
            <person name="Sedzielewska K."/>
            <person name="Noel J."/>
            <person name="Charron P."/>
            <person name="Farinelli L."/>
            <person name="Marton T."/>
            <person name="Kruger M."/>
            <person name="Pelin A."/>
            <person name="Brachmann A."/>
            <person name="Corradi N."/>
        </authorList>
    </citation>
    <scope>NUCLEOTIDE SEQUENCE [LARGE SCALE GENOMIC DNA]</scope>
    <source>
        <strain evidence="2 3">A5</strain>
    </source>
</reference>
<evidence type="ECO:0000256" key="1">
    <source>
        <dbReference type="SAM" id="MobiDB-lite"/>
    </source>
</evidence>
<evidence type="ECO:0000313" key="2">
    <source>
        <dbReference type="EMBL" id="PKC10908.1"/>
    </source>
</evidence>
<dbReference type="VEuPathDB" id="FungiDB:RhiirFUN_010405"/>
<feature type="region of interest" description="Disordered" evidence="1">
    <location>
        <begin position="175"/>
        <end position="225"/>
    </location>
</feature>
<gene>
    <name evidence="2" type="ORF">RhiirA5_413736</name>
</gene>
<name>A0A2N0PVQ4_9GLOM</name>
<proteinExistence type="predicted"/>
<protein>
    <submittedName>
        <fullName evidence="2">Uncharacterized protein</fullName>
    </submittedName>
</protein>
<sequence length="322" mass="36891">MSINKSRTSNEAALDFVSKFNEIYFQTFTHHLSSFVQDGFLKDLFEKNPSVPKDKAQILIERFGETANPANFTSQAQATNIQPTTLSLIFSIALYAASRSWDKFSHHFLSEFGDLGADDDDNNDNSQDTDDYLMDASPFLEQDVDDLIRQEFQKPPNPVPIKLSSMPDLVMTPVDQTVIPKNSQKKDKQKVRITDDKQIKNQSSKAKPDVKTSAKNSHMGKKSSEPEATQILIRYEAVREEQERIRDIIVYNIPYIWDLQKILGELKLWGNAIKCSVKRQHKYQTLRDKIALSSFALSQFNKYWTTDLGGIPVRWFPASWTL</sequence>
<feature type="compositionally biased region" description="Basic and acidic residues" evidence="1">
    <location>
        <begin position="184"/>
        <end position="199"/>
    </location>
</feature>
<comment type="caution">
    <text evidence="2">The sequence shown here is derived from an EMBL/GenBank/DDBJ whole genome shotgun (WGS) entry which is preliminary data.</text>
</comment>
<organism evidence="2 3">
    <name type="scientific">Rhizophagus irregularis</name>
    <dbReference type="NCBI Taxonomy" id="588596"/>
    <lineage>
        <taxon>Eukaryota</taxon>
        <taxon>Fungi</taxon>
        <taxon>Fungi incertae sedis</taxon>
        <taxon>Mucoromycota</taxon>
        <taxon>Glomeromycotina</taxon>
        <taxon>Glomeromycetes</taxon>
        <taxon>Glomerales</taxon>
        <taxon>Glomeraceae</taxon>
        <taxon>Rhizophagus</taxon>
    </lineage>
</organism>
<dbReference type="VEuPathDB" id="FungiDB:FUN_021264"/>
<accession>A0A2N0PVQ4</accession>
<dbReference type="AlphaFoldDB" id="A0A2N0PVQ4"/>